<evidence type="ECO:0000313" key="3">
    <source>
        <dbReference type="Proteomes" id="UP000626092"/>
    </source>
</evidence>
<dbReference type="AlphaFoldDB" id="A0A834GJN1"/>
<dbReference type="OrthoDB" id="1721402at2759"/>
<dbReference type="Gene3D" id="2.60.40.150">
    <property type="entry name" value="C2 domain"/>
    <property type="match status" value="1"/>
</dbReference>
<feature type="domain" description="C2" evidence="1">
    <location>
        <begin position="1"/>
        <end position="66"/>
    </location>
</feature>
<comment type="caution">
    <text evidence="2">The sequence shown here is derived from an EMBL/GenBank/DDBJ whole genome shotgun (WGS) entry which is preliminary data.</text>
</comment>
<dbReference type="InterPro" id="IPR045050">
    <property type="entry name" value="Synaptotagmin_plant"/>
</dbReference>
<dbReference type="InterPro" id="IPR035892">
    <property type="entry name" value="C2_domain_sf"/>
</dbReference>
<sequence length="85" mass="10101">MIRKTHHPMWNEDFQFMLEEPPLNDKIHIEVMSKRTRFSFRSKESLGFVEINLSDVVHNGHINQKYHLIGSKNGMVHVELGWKKT</sequence>
<organism evidence="2 3">
    <name type="scientific">Rhododendron simsii</name>
    <name type="common">Sims's rhododendron</name>
    <dbReference type="NCBI Taxonomy" id="118357"/>
    <lineage>
        <taxon>Eukaryota</taxon>
        <taxon>Viridiplantae</taxon>
        <taxon>Streptophyta</taxon>
        <taxon>Embryophyta</taxon>
        <taxon>Tracheophyta</taxon>
        <taxon>Spermatophyta</taxon>
        <taxon>Magnoliopsida</taxon>
        <taxon>eudicotyledons</taxon>
        <taxon>Gunneridae</taxon>
        <taxon>Pentapetalae</taxon>
        <taxon>asterids</taxon>
        <taxon>Ericales</taxon>
        <taxon>Ericaceae</taxon>
        <taxon>Ericoideae</taxon>
        <taxon>Rhodoreae</taxon>
        <taxon>Rhododendron</taxon>
    </lineage>
</organism>
<proteinExistence type="predicted"/>
<dbReference type="GO" id="GO:0008289">
    <property type="term" value="F:lipid binding"/>
    <property type="evidence" value="ECO:0007669"/>
    <property type="project" value="InterPro"/>
</dbReference>
<dbReference type="CDD" id="cd00030">
    <property type="entry name" value="C2"/>
    <property type="match status" value="1"/>
</dbReference>
<dbReference type="SUPFAM" id="SSF49562">
    <property type="entry name" value="C2 domain (Calcium/lipid-binding domain, CaLB)"/>
    <property type="match status" value="1"/>
</dbReference>
<dbReference type="Pfam" id="PF00168">
    <property type="entry name" value="C2"/>
    <property type="match status" value="1"/>
</dbReference>
<evidence type="ECO:0000313" key="2">
    <source>
        <dbReference type="EMBL" id="KAF7133407.1"/>
    </source>
</evidence>
<dbReference type="PANTHER" id="PTHR10774">
    <property type="entry name" value="EXTENDED SYNAPTOTAGMIN-RELATED"/>
    <property type="match status" value="1"/>
</dbReference>
<dbReference type="GO" id="GO:0005783">
    <property type="term" value="C:endoplasmic reticulum"/>
    <property type="evidence" value="ECO:0007669"/>
    <property type="project" value="TreeGrafter"/>
</dbReference>
<reference evidence="2" key="1">
    <citation type="submission" date="2019-11" db="EMBL/GenBank/DDBJ databases">
        <authorList>
            <person name="Liu Y."/>
            <person name="Hou J."/>
            <person name="Li T.-Q."/>
            <person name="Guan C.-H."/>
            <person name="Wu X."/>
            <person name="Wu H.-Z."/>
            <person name="Ling F."/>
            <person name="Zhang R."/>
            <person name="Shi X.-G."/>
            <person name="Ren J.-P."/>
            <person name="Chen E.-F."/>
            <person name="Sun J.-M."/>
        </authorList>
    </citation>
    <scope>NUCLEOTIDE SEQUENCE</scope>
    <source>
        <strain evidence="2">Adult_tree_wgs_1</strain>
        <tissue evidence="2">Leaves</tissue>
    </source>
</reference>
<dbReference type="EMBL" id="WJXA01000009">
    <property type="protein sequence ID" value="KAF7133407.1"/>
    <property type="molecule type" value="Genomic_DNA"/>
</dbReference>
<name>A0A834GJN1_RHOSS</name>
<gene>
    <name evidence="2" type="ORF">RHSIM_Rhsim09G0151000</name>
</gene>
<evidence type="ECO:0000259" key="1">
    <source>
        <dbReference type="PROSITE" id="PS50004"/>
    </source>
</evidence>
<accession>A0A834GJN1</accession>
<dbReference type="PANTHER" id="PTHR10774:SF62">
    <property type="entry name" value="SYNAPTOTAGMIN-3"/>
    <property type="match status" value="1"/>
</dbReference>
<dbReference type="InterPro" id="IPR000008">
    <property type="entry name" value="C2_dom"/>
</dbReference>
<dbReference type="Proteomes" id="UP000626092">
    <property type="component" value="Unassembled WGS sequence"/>
</dbReference>
<dbReference type="PROSITE" id="PS50004">
    <property type="entry name" value="C2"/>
    <property type="match status" value="1"/>
</dbReference>
<protein>
    <recommendedName>
        <fullName evidence="1">C2 domain-containing protein</fullName>
    </recommendedName>
</protein>
<keyword evidence="3" id="KW-1185">Reference proteome</keyword>